<reference evidence="1 2" key="1">
    <citation type="submission" date="2015-09" db="EMBL/GenBank/DDBJ databases">
        <title>Complete genome sequence of a benzo[a]pyrene-degrading bacterium Altererythrobacter epoxidivorans CGMCC 1.7731T.</title>
        <authorList>
            <person name="Li Z."/>
            <person name="Cheng H."/>
            <person name="Huo Y."/>
            <person name="Xu X."/>
        </authorList>
    </citation>
    <scope>NUCLEOTIDE SEQUENCE [LARGE SCALE GENOMIC DNA]</scope>
    <source>
        <strain evidence="1 2">CGMCC 1.7731</strain>
    </source>
</reference>
<gene>
    <name evidence="1" type="ORF">AMC99_00625</name>
</gene>
<evidence type="ECO:0000313" key="2">
    <source>
        <dbReference type="Proteomes" id="UP000057938"/>
    </source>
</evidence>
<dbReference type="AlphaFoldDB" id="A0A0M4M6L9"/>
<name>A0A0M4M6L9_9SPHN</name>
<sequence length="83" mass="9481">MEHMEHCPGAKNRPFRKYGFWRNRKAENGPVHASCHTRVAGSRTATAFEDWKRTAVGRLTTRLPTLHIRVCWTDVAVAFRCAG</sequence>
<dbReference type="EMBL" id="CP012669">
    <property type="protein sequence ID" value="ALE15935.1"/>
    <property type="molecule type" value="Genomic_DNA"/>
</dbReference>
<organism evidence="1 2">
    <name type="scientific">Altererythrobacter epoxidivorans</name>
    <dbReference type="NCBI Taxonomy" id="361183"/>
    <lineage>
        <taxon>Bacteria</taxon>
        <taxon>Pseudomonadati</taxon>
        <taxon>Pseudomonadota</taxon>
        <taxon>Alphaproteobacteria</taxon>
        <taxon>Sphingomonadales</taxon>
        <taxon>Erythrobacteraceae</taxon>
        <taxon>Altererythrobacter</taxon>
    </lineage>
</organism>
<protein>
    <submittedName>
        <fullName evidence="1">Uncharacterized protein</fullName>
    </submittedName>
</protein>
<accession>A0A0M4M6L9</accession>
<dbReference type="PATRIC" id="fig|361183.4.peg.616"/>
<proteinExistence type="predicted"/>
<keyword evidence="2" id="KW-1185">Reference proteome</keyword>
<evidence type="ECO:0000313" key="1">
    <source>
        <dbReference type="EMBL" id="ALE15935.1"/>
    </source>
</evidence>
<dbReference type="STRING" id="361183.AMC99_00625"/>
<dbReference type="Proteomes" id="UP000057938">
    <property type="component" value="Chromosome"/>
</dbReference>
<dbReference type="KEGG" id="aep:AMC99_00625"/>